<keyword evidence="1" id="KW-0812">Transmembrane</keyword>
<evidence type="ECO:0000256" key="1">
    <source>
        <dbReference type="SAM" id="Phobius"/>
    </source>
</evidence>
<dbReference type="RefSeq" id="WP_147544845.1">
    <property type="nucleotide sequence ID" value="NZ_BAAACP010000002.1"/>
</dbReference>
<protein>
    <submittedName>
        <fullName evidence="2">Phage holin family protein</fullName>
    </submittedName>
</protein>
<accession>A0ABN1LXF4</accession>
<feature type="transmembrane region" description="Helical" evidence="1">
    <location>
        <begin position="28"/>
        <end position="47"/>
    </location>
</feature>
<organism evidence="2 3">
    <name type="scientific">Paraclostridium tenue</name>
    <dbReference type="NCBI Taxonomy" id="1737"/>
    <lineage>
        <taxon>Bacteria</taxon>
        <taxon>Bacillati</taxon>
        <taxon>Bacillota</taxon>
        <taxon>Clostridia</taxon>
        <taxon>Peptostreptococcales</taxon>
        <taxon>Peptostreptococcaceae</taxon>
        <taxon>Paraclostridium</taxon>
    </lineage>
</organism>
<feature type="transmembrane region" description="Helical" evidence="1">
    <location>
        <begin position="85"/>
        <end position="108"/>
    </location>
</feature>
<gene>
    <name evidence="2" type="ORF">GCM10008917_03500</name>
</gene>
<dbReference type="PANTHER" id="PTHR37309:SF1">
    <property type="entry name" value="SLR0284 PROTEIN"/>
    <property type="match status" value="1"/>
</dbReference>
<dbReference type="Pfam" id="PF04020">
    <property type="entry name" value="Phage_holin_4_2"/>
    <property type="match status" value="1"/>
</dbReference>
<name>A0ABN1LXF4_9FIRM</name>
<sequence>MKRVSLFIIVNAISLYLVSLLMNSMYIGSFGALIILTIIFGALNLTVKPILEFLSLPITFLTLGLFLLIINAIVLKLAFGLVPGVYLYGFVNAIGASILLSIVNTIIYKILD</sequence>
<evidence type="ECO:0000313" key="3">
    <source>
        <dbReference type="Proteomes" id="UP001400965"/>
    </source>
</evidence>
<comment type="caution">
    <text evidence="2">The sequence shown here is derived from an EMBL/GenBank/DDBJ whole genome shotgun (WGS) entry which is preliminary data.</text>
</comment>
<proteinExistence type="predicted"/>
<keyword evidence="1" id="KW-0472">Membrane</keyword>
<reference evidence="2 3" key="1">
    <citation type="journal article" date="2019" name="Int. J. Syst. Evol. Microbiol.">
        <title>The Global Catalogue of Microorganisms (GCM) 10K type strain sequencing project: providing services to taxonomists for standard genome sequencing and annotation.</title>
        <authorList>
            <consortium name="The Broad Institute Genomics Platform"/>
            <consortium name="The Broad Institute Genome Sequencing Center for Infectious Disease"/>
            <person name="Wu L."/>
            <person name="Ma J."/>
        </authorList>
    </citation>
    <scope>NUCLEOTIDE SEQUENCE [LARGE SCALE GENOMIC DNA]</scope>
    <source>
        <strain evidence="2 3">JCM 6486</strain>
    </source>
</reference>
<evidence type="ECO:0000313" key="2">
    <source>
        <dbReference type="EMBL" id="GAA0861586.1"/>
    </source>
</evidence>
<dbReference type="EMBL" id="BAAACP010000002">
    <property type="protein sequence ID" value="GAA0861586.1"/>
    <property type="molecule type" value="Genomic_DNA"/>
</dbReference>
<keyword evidence="3" id="KW-1185">Reference proteome</keyword>
<feature type="transmembrane region" description="Helical" evidence="1">
    <location>
        <begin position="5"/>
        <end position="22"/>
    </location>
</feature>
<keyword evidence="1" id="KW-1133">Transmembrane helix</keyword>
<feature type="transmembrane region" description="Helical" evidence="1">
    <location>
        <begin position="54"/>
        <end position="79"/>
    </location>
</feature>
<dbReference type="Proteomes" id="UP001400965">
    <property type="component" value="Unassembled WGS sequence"/>
</dbReference>
<dbReference type="PANTHER" id="PTHR37309">
    <property type="entry name" value="SLR0284 PROTEIN"/>
    <property type="match status" value="1"/>
</dbReference>
<dbReference type="InterPro" id="IPR007165">
    <property type="entry name" value="Phage_holin_4_2"/>
</dbReference>